<evidence type="ECO:0000313" key="1">
    <source>
        <dbReference type="EMBL" id="QNT63945.1"/>
    </source>
</evidence>
<dbReference type="Proteomes" id="UP000516446">
    <property type="component" value="Chromosome"/>
</dbReference>
<organism evidence="1 2">
    <name type="scientific">Weissella koreensis</name>
    <dbReference type="NCBI Taxonomy" id="165096"/>
    <lineage>
        <taxon>Bacteria</taxon>
        <taxon>Bacillati</taxon>
        <taxon>Bacillota</taxon>
        <taxon>Bacilli</taxon>
        <taxon>Lactobacillales</taxon>
        <taxon>Lactobacillaceae</taxon>
        <taxon>Weissella</taxon>
    </lineage>
</organism>
<evidence type="ECO:0000313" key="2">
    <source>
        <dbReference type="Proteomes" id="UP000516446"/>
    </source>
</evidence>
<dbReference type="RefSeq" id="WP_006845603.1">
    <property type="nucleotide sequence ID" value="NZ_CP026847.1"/>
</dbReference>
<sequence>MDGDKVKFLIDNDLLDLSNTILDEVKKFDVFASHNLNDLGKELVDNIGGLSELVLENNEEEFDYYCFARDHLEDGNIFKIGDTYVRKNK</sequence>
<accession>A0A7H1MKF9</accession>
<name>A0A7H1MKF9_9LACO</name>
<protein>
    <submittedName>
        <fullName evidence="1">Uncharacterized protein</fullName>
    </submittedName>
</protein>
<keyword evidence="2" id="KW-1185">Reference proteome</keyword>
<gene>
    <name evidence="1" type="ORF">FY536_01045</name>
</gene>
<proteinExistence type="predicted"/>
<dbReference type="EMBL" id="CP043431">
    <property type="protein sequence ID" value="QNT63945.1"/>
    <property type="molecule type" value="Genomic_DNA"/>
</dbReference>
<dbReference type="AlphaFoldDB" id="A0A7H1MKF9"/>
<reference evidence="1 2" key="1">
    <citation type="submission" date="2019-08" db="EMBL/GenBank/DDBJ databases">
        <authorList>
            <person name="Chang H.C."/>
            <person name="Mun S.Y."/>
        </authorList>
    </citation>
    <scope>NUCLEOTIDE SEQUENCE [LARGE SCALE GENOMIC DNA]</scope>
    <source>
        <strain evidence="1 2">SK</strain>
    </source>
</reference>